<dbReference type="GO" id="GO:0006270">
    <property type="term" value="P:DNA replication initiation"/>
    <property type="evidence" value="ECO:0007669"/>
    <property type="project" value="TreeGrafter"/>
</dbReference>
<comment type="caution">
    <text evidence="2">The sequence shown here is derived from an EMBL/GenBank/DDBJ whole genome shotgun (WGS) entry which is preliminary data.</text>
</comment>
<reference evidence="2" key="2">
    <citation type="submission" date="2023-05" db="EMBL/GenBank/DDBJ databases">
        <authorList>
            <person name="Fouks B."/>
        </authorList>
    </citation>
    <scope>NUCLEOTIDE SEQUENCE</scope>
    <source>
        <strain evidence="2">Stay&amp;Tobe</strain>
        <tissue evidence="2">Testes</tissue>
    </source>
</reference>
<dbReference type="GO" id="GO:0005664">
    <property type="term" value="C:nuclear origin of replication recognition complex"/>
    <property type="evidence" value="ECO:0007669"/>
    <property type="project" value="InterPro"/>
</dbReference>
<dbReference type="InterPro" id="IPR020529">
    <property type="entry name" value="ORC6_met/pln"/>
</dbReference>
<evidence type="ECO:0000313" key="3">
    <source>
        <dbReference type="Proteomes" id="UP001233999"/>
    </source>
</evidence>
<dbReference type="EMBL" id="JASPKZ010008348">
    <property type="protein sequence ID" value="KAJ9580306.1"/>
    <property type="molecule type" value="Genomic_DNA"/>
</dbReference>
<accession>A0AAD7ZH47</accession>
<dbReference type="PANTHER" id="PTHR13394">
    <property type="entry name" value="ORIGIN RECOGNITION COMPLEX SUBUNIT 6"/>
    <property type="match status" value="1"/>
</dbReference>
<evidence type="ECO:0000259" key="1">
    <source>
        <dbReference type="Pfam" id="PF21913"/>
    </source>
</evidence>
<dbReference type="Gene3D" id="1.10.472.10">
    <property type="entry name" value="Cyclin-like"/>
    <property type="match status" value="1"/>
</dbReference>
<dbReference type="Proteomes" id="UP001233999">
    <property type="component" value="Unassembled WGS sequence"/>
</dbReference>
<organism evidence="2 3">
    <name type="scientific">Diploptera punctata</name>
    <name type="common">Pacific beetle cockroach</name>
    <dbReference type="NCBI Taxonomy" id="6984"/>
    <lineage>
        <taxon>Eukaryota</taxon>
        <taxon>Metazoa</taxon>
        <taxon>Ecdysozoa</taxon>
        <taxon>Arthropoda</taxon>
        <taxon>Hexapoda</taxon>
        <taxon>Insecta</taxon>
        <taxon>Pterygota</taxon>
        <taxon>Neoptera</taxon>
        <taxon>Polyneoptera</taxon>
        <taxon>Dictyoptera</taxon>
        <taxon>Blattodea</taxon>
        <taxon>Blaberoidea</taxon>
        <taxon>Blaberidae</taxon>
        <taxon>Diplopterinae</taxon>
        <taxon>Diploptera</taxon>
    </lineage>
</organism>
<proteinExistence type="predicted"/>
<sequence length="216" mass="24148">MSSKVKLFTTLGGKMGLSSENIIRKGVELHRLLQLKTQISNIKISETCQIVLCLDLAASSLGIPFEKVDAVKISGFGVSEASSTAEKILTAYKNSEPSGRAIEFDHPMYCVAAVLTACKKCKLKIDRAKLMDMSSIKKSAFLKLLSSFEKISENIVAKPIKRKRVSDEDSDMPLKEMSEKFMKPTLPEPSAEPEVYSKKDYEEWKRKILEECETDD</sequence>
<evidence type="ECO:0000313" key="2">
    <source>
        <dbReference type="EMBL" id="KAJ9580306.1"/>
    </source>
</evidence>
<protein>
    <recommendedName>
        <fullName evidence="1">ORC6 second cyclin-like domain-containing protein</fullName>
    </recommendedName>
</protein>
<keyword evidence="3" id="KW-1185">Reference proteome</keyword>
<reference evidence="2" key="1">
    <citation type="journal article" date="2023" name="IScience">
        <title>Live-bearing cockroach genome reveals convergent evolutionary mechanisms linked to viviparity in insects and beyond.</title>
        <authorList>
            <person name="Fouks B."/>
            <person name="Harrison M.C."/>
            <person name="Mikhailova A.A."/>
            <person name="Marchal E."/>
            <person name="English S."/>
            <person name="Carruthers M."/>
            <person name="Jennings E.C."/>
            <person name="Chiamaka E.L."/>
            <person name="Frigard R.A."/>
            <person name="Pippel M."/>
            <person name="Attardo G.M."/>
            <person name="Benoit J.B."/>
            <person name="Bornberg-Bauer E."/>
            <person name="Tobe S.S."/>
        </authorList>
    </citation>
    <scope>NUCLEOTIDE SEQUENCE</scope>
    <source>
        <strain evidence="2">Stay&amp;Tobe</strain>
    </source>
</reference>
<dbReference type="PANTHER" id="PTHR13394:SF0">
    <property type="entry name" value="ORIGIN RECOGNITION COMPLEX SUBUNIT 6"/>
    <property type="match status" value="1"/>
</dbReference>
<dbReference type="InterPro" id="IPR054113">
    <property type="entry name" value="ORC6_cyclin-like_2nd"/>
</dbReference>
<gene>
    <name evidence="2" type="ORF">L9F63_004022</name>
</gene>
<name>A0AAD7ZH47_DIPPU</name>
<feature type="domain" description="ORC6 second cyclin-like" evidence="1">
    <location>
        <begin position="76"/>
        <end position="151"/>
    </location>
</feature>
<dbReference type="Pfam" id="PF21913">
    <property type="entry name" value="ORC6_2nd"/>
    <property type="match status" value="1"/>
</dbReference>
<dbReference type="AlphaFoldDB" id="A0AAD7ZH47"/>